<sequence>MTSWEIVSGDASLPQPLTTGRFPSNYIPTVFDSHAESRQIEGKDCLDQAGVSAFLTVLALLSTTHFGLCPIRKQTFLLLQCPEPAFIRACEAALDGGAQSPLPQGPIHPCRESNRCPG</sequence>
<dbReference type="GeneID" id="59341109"/>
<reference evidence="1" key="1">
    <citation type="submission" date="2020-05" db="EMBL/GenBank/DDBJ databases">
        <title>Mycena genomes resolve the evolution of fungal bioluminescence.</title>
        <authorList>
            <person name="Tsai I.J."/>
        </authorList>
    </citation>
    <scope>NUCLEOTIDE SEQUENCE</scope>
    <source>
        <strain evidence="1">171206Taipei</strain>
    </source>
</reference>
<dbReference type="EMBL" id="JACAZF010000001">
    <property type="protein sequence ID" value="KAF7316480.1"/>
    <property type="molecule type" value="Genomic_DNA"/>
</dbReference>
<name>A0A8H6TIR6_9AGAR</name>
<keyword evidence="2" id="KW-1185">Reference proteome</keyword>
<accession>A0A8H6TIR6</accession>
<gene>
    <name evidence="1" type="ORF">MIND_00167100</name>
</gene>
<organism evidence="1 2">
    <name type="scientific">Mycena indigotica</name>
    <dbReference type="NCBI Taxonomy" id="2126181"/>
    <lineage>
        <taxon>Eukaryota</taxon>
        <taxon>Fungi</taxon>
        <taxon>Dikarya</taxon>
        <taxon>Basidiomycota</taxon>
        <taxon>Agaricomycotina</taxon>
        <taxon>Agaricomycetes</taxon>
        <taxon>Agaricomycetidae</taxon>
        <taxon>Agaricales</taxon>
        <taxon>Marasmiineae</taxon>
        <taxon>Mycenaceae</taxon>
        <taxon>Mycena</taxon>
    </lineage>
</organism>
<evidence type="ECO:0000313" key="2">
    <source>
        <dbReference type="Proteomes" id="UP000636479"/>
    </source>
</evidence>
<dbReference type="RefSeq" id="XP_037226503.1">
    <property type="nucleotide sequence ID" value="XM_037358593.1"/>
</dbReference>
<comment type="caution">
    <text evidence="1">The sequence shown here is derived from an EMBL/GenBank/DDBJ whole genome shotgun (WGS) entry which is preliminary data.</text>
</comment>
<evidence type="ECO:0000313" key="1">
    <source>
        <dbReference type="EMBL" id="KAF7316480.1"/>
    </source>
</evidence>
<dbReference type="Proteomes" id="UP000636479">
    <property type="component" value="Unassembled WGS sequence"/>
</dbReference>
<dbReference type="AlphaFoldDB" id="A0A8H6TIR6"/>
<protein>
    <submittedName>
        <fullName evidence="1">Uncharacterized protein</fullName>
    </submittedName>
</protein>
<proteinExistence type="predicted"/>